<gene>
    <name evidence="1" type="ORF">ARMGADRAFT_1025550</name>
</gene>
<dbReference type="InParanoid" id="A0A2H3E6G7"/>
<keyword evidence="2" id="KW-1185">Reference proteome</keyword>
<protein>
    <submittedName>
        <fullName evidence="1">Uncharacterized protein</fullName>
    </submittedName>
</protein>
<sequence>MSSSIESDMLKVFVVLFKECDVVGNMDLVGIFEPLKWLDLKMGTFGADLIKMVEGGRQGFTTIIVGIDPLSEVFMLWASIICGSDNVVSKWHLQQCVTGRKSSLLVCGPELFVIVQAQQNLLWGDHLNQAMKNLMAFNLHNVKLGWAFAKEFSGRHSKDQGRGFEKG</sequence>
<evidence type="ECO:0000313" key="1">
    <source>
        <dbReference type="EMBL" id="PBK99302.1"/>
    </source>
</evidence>
<evidence type="ECO:0000313" key="2">
    <source>
        <dbReference type="Proteomes" id="UP000217790"/>
    </source>
</evidence>
<accession>A0A2H3E6G7</accession>
<proteinExistence type="predicted"/>
<dbReference type="Proteomes" id="UP000217790">
    <property type="component" value="Unassembled WGS sequence"/>
</dbReference>
<reference evidence="2" key="1">
    <citation type="journal article" date="2017" name="Nat. Ecol. Evol.">
        <title>Genome expansion and lineage-specific genetic innovations in the forest pathogenic fungi Armillaria.</title>
        <authorList>
            <person name="Sipos G."/>
            <person name="Prasanna A.N."/>
            <person name="Walter M.C."/>
            <person name="O'Connor E."/>
            <person name="Balint B."/>
            <person name="Krizsan K."/>
            <person name="Kiss B."/>
            <person name="Hess J."/>
            <person name="Varga T."/>
            <person name="Slot J."/>
            <person name="Riley R."/>
            <person name="Boka B."/>
            <person name="Rigling D."/>
            <person name="Barry K."/>
            <person name="Lee J."/>
            <person name="Mihaltcheva S."/>
            <person name="LaButti K."/>
            <person name="Lipzen A."/>
            <person name="Waldron R."/>
            <person name="Moloney N.M."/>
            <person name="Sperisen C."/>
            <person name="Kredics L."/>
            <person name="Vagvoelgyi C."/>
            <person name="Patrignani A."/>
            <person name="Fitzpatrick D."/>
            <person name="Nagy I."/>
            <person name="Doyle S."/>
            <person name="Anderson J.B."/>
            <person name="Grigoriev I.V."/>
            <person name="Gueldener U."/>
            <person name="Muensterkoetter M."/>
            <person name="Nagy L.G."/>
        </authorList>
    </citation>
    <scope>NUCLEOTIDE SEQUENCE [LARGE SCALE GENOMIC DNA]</scope>
    <source>
        <strain evidence="2">Ar21-2</strain>
    </source>
</reference>
<organism evidence="1 2">
    <name type="scientific">Armillaria gallica</name>
    <name type="common">Bulbous honey fungus</name>
    <name type="synonym">Armillaria bulbosa</name>
    <dbReference type="NCBI Taxonomy" id="47427"/>
    <lineage>
        <taxon>Eukaryota</taxon>
        <taxon>Fungi</taxon>
        <taxon>Dikarya</taxon>
        <taxon>Basidiomycota</taxon>
        <taxon>Agaricomycotina</taxon>
        <taxon>Agaricomycetes</taxon>
        <taxon>Agaricomycetidae</taxon>
        <taxon>Agaricales</taxon>
        <taxon>Marasmiineae</taxon>
        <taxon>Physalacriaceae</taxon>
        <taxon>Armillaria</taxon>
    </lineage>
</organism>
<dbReference type="AlphaFoldDB" id="A0A2H3E6G7"/>
<name>A0A2H3E6G7_ARMGA</name>
<dbReference type="EMBL" id="KZ293647">
    <property type="protein sequence ID" value="PBK99302.1"/>
    <property type="molecule type" value="Genomic_DNA"/>
</dbReference>